<proteinExistence type="predicted"/>
<gene>
    <name evidence="1" type="ORF">TVAG_268360</name>
</gene>
<reference evidence="1" key="2">
    <citation type="journal article" date="2007" name="Science">
        <title>Draft genome sequence of the sexually transmitted pathogen Trichomonas vaginalis.</title>
        <authorList>
            <person name="Carlton J.M."/>
            <person name="Hirt R.P."/>
            <person name="Silva J.C."/>
            <person name="Delcher A.L."/>
            <person name="Schatz M."/>
            <person name="Zhao Q."/>
            <person name="Wortman J.R."/>
            <person name="Bidwell S.L."/>
            <person name="Alsmark U.C.M."/>
            <person name="Besteiro S."/>
            <person name="Sicheritz-Ponten T."/>
            <person name="Noel C.J."/>
            <person name="Dacks J.B."/>
            <person name="Foster P.G."/>
            <person name="Simillion C."/>
            <person name="Van de Peer Y."/>
            <person name="Miranda-Saavedra D."/>
            <person name="Barton G.J."/>
            <person name="Westrop G.D."/>
            <person name="Mueller S."/>
            <person name="Dessi D."/>
            <person name="Fiori P.L."/>
            <person name="Ren Q."/>
            <person name="Paulsen I."/>
            <person name="Zhang H."/>
            <person name="Bastida-Corcuera F.D."/>
            <person name="Simoes-Barbosa A."/>
            <person name="Brown M.T."/>
            <person name="Hayes R.D."/>
            <person name="Mukherjee M."/>
            <person name="Okumura C.Y."/>
            <person name="Schneider R."/>
            <person name="Smith A.J."/>
            <person name="Vanacova S."/>
            <person name="Villalvazo M."/>
            <person name="Haas B.J."/>
            <person name="Pertea M."/>
            <person name="Feldblyum T.V."/>
            <person name="Utterback T.R."/>
            <person name="Shu C.L."/>
            <person name="Osoegawa K."/>
            <person name="de Jong P.J."/>
            <person name="Hrdy I."/>
            <person name="Horvathova L."/>
            <person name="Zubacova Z."/>
            <person name="Dolezal P."/>
            <person name="Malik S.B."/>
            <person name="Logsdon J.M. Jr."/>
            <person name="Henze K."/>
            <person name="Gupta A."/>
            <person name="Wang C.C."/>
            <person name="Dunne R.L."/>
            <person name="Upcroft J.A."/>
            <person name="Upcroft P."/>
            <person name="White O."/>
            <person name="Salzberg S.L."/>
            <person name="Tang P."/>
            <person name="Chiu C.-H."/>
            <person name="Lee Y.-S."/>
            <person name="Embley T.M."/>
            <person name="Coombs G.H."/>
            <person name="Mottram J.C."/>
            <person name="Tachezy J."/>
            <person name="Fraser-Liggett C.M."/>
            <person name="Johnson P.J."/>
        </authorList>
    </citation>
    <scope>NUCLEOTIDE SEQUENCE [LARGE SCALE GENOMIC DNA]</scope>
    <source>
        <strain evidence="1">G3</strain>
    </source>
</reference>
<accession>A2DLI5</accession>
<dbReference type="KEGG" id="tva:5464317"/>
<sequence length="529" mass="61050">MTSNWTFSYSATFTYDVRHKDYQILHSYGIEIYYKIDGGGQSYLFSRSNGVWTIGEFEFKLLYENVESSDYINIIYDVTNKGTRSHSLGISSYAGLYIDNHGTSTVINPLEGNFGFEGIYNDHSAKFILRGTERVTDVDTIFYYRTNSDSTLGNLWKNRSSYDTKPVGIDSWFAFSWQNRNFEPQEEKKFSFLIGRGEYIDNYKITLKTPVKDFYPLISAIRNEVSVSSVKEGVKVELFRSTDGVNEEKIDSFTDNGSSREIIDSAPNIPSSGWHTIKYHLTSDKFPPVYYSFRVLSTDKPELEVEGDVKTEYFANEVFPLKVTIYDDSTVFLITREDDTVLENEKVICNGESITKTINITIPNDRVDTVHVFRIRLRDEFNIESDEFSFTYKVVEVRPDIVLSRALRLYYNVLSSIEVSGRFRNFLGPTELCLFTSINGSSPSNQKCESVSDNQFHDFRFYYKITSSIDSINNLTIYCLNSDQTKSNVIFHEFGVVSRIFLINHQTCYKSYFSFNGYSVLYILINVKK</sequence>
<protein>
    <submittedName>
        <fullName evidence="1">Uncharacterized protein</fullName>
    </submittedName>
</protein>
<dbReference type="InParanoid" id="A2DLI5"/>
<dbReference type="VEuPathDB" id="TrichDB:TVAGG3_0013330"/>
<evidence type="ECO:0000313" key="2">
    <source>
        <dbReference type="Proteomes" id="UP000001542"/>
    </source>
</evidence>
<organism evidence="1 2">
    <name type="scientific">Trichomonas vaginalis (strain ATCC PRA-98 / G3)</name>
    <dbReference type="NCBI Taxonomy" id="412133"/>
    <lineage>
        <taxon>Eukaryota</taxon>
        <taxon>Metamonada</taxon>
        <taxon>Parabasalia</taxon>
        <taxon>Trichomonadida</taxon>
        <taxon>Trichomonadidae</taxon>
        <taxon>Trichomonas</taxon>
    </lineage>
</organism>
<dbReference type="Proteomes" id="UP000001542">
    <property type="component" value="Unassembled WGS sequence"/>
</dbReference>
<evidence type="ECO:0000313" key="1">
    <source>
        <dbReference type="EMBL" id="EAY18803.1"/>
    </source>
</evidence>
<dbReference type="VEuPathDB" id="TrichDB:TVAG_268360"/>
<dbReference type="AlphaFoldDB" id="A2DLI5"/>
<name>A2DLI5_TRIV3</name>
<reference evidence="1" key="1">
    <citation type="submission" date="2006-10" db="EMBL/GenBank/DDBJ databases">
        <authorList>
            <person name="Amadeo P."/>
            <person name="Zhao Q."/>
            <person name="Wortman J."/>
            <person name="Fraser-Liggett C."/>
            <person name="Carlton J."/>
        </authorList>
    </citation>
    <scope>NUCLEOTIDE SEQUENCE</scope>
    <source>
        <strain evidence="1">G3</strain>
    </source>
</reference>
<dbReference type="RefSeq" id="XP_001579789.1">
    <property type="nucleotide sequence ID" value="XM_001579739.1"/>
</dbReference>
<keyword evidence="2" id="KW-1185">Reference proteome</keyword>
<dbReference type="EMBL" id="DS113215">
    <property type="protein sequence ID" value="EAY18803.1"/>
    <property type="molecule type" value="Genomic_DNA"/>
</dbReference>